<dbReference type="InterPro" id="IPR003439">
    <property type="entry name" value="ABC_transporter-like_ATP-bd"/>
</dbReference>
<organism evidence="2">
    <name type="scientific">Polynucleobacter necessarius subsp. necessarius (strain STIR1)</name>
    <dbReference type="NCBI Taxonomy" id="452638"/>
    <lineage>
        <taxon>Bacteria</taxon>
        <taxon>Pseudomonadati</taxon>
        <taxon>Pseudomonadota</taxon>
        <taxon>Betaproteobacteria</taxon>
        <taxon>Burkholderiales</taxon>
        <taxon>Burkholderiaceae</taxon>
        <taxon>Polynucleobacter</taxon>
    </lineage>
</organism>
<feature type="domain" description="ABC transporter" evidence="1">
    <location>
        <begin position="31"/>
        <end position="69"/>
    </location>
</feature>
<proteinExistence type="predicted"/>
<dbReference type="PANTHER" id="PTHR43038:SF3">
    <property type="entry name" value="ABC TRANSPORTER G FAMILY MEMBER 20 ISOFORM X1"/>
    <property type="match status" value="1"/>
</dbReference>
<evidence type="ECO:0000313" key="2">
    <source>
        <dbReference type="EMBL" id="ACB44008.1"/>
    </source>
</evidence>
<evidence type="ECO:0000259" key="1">
    <source>
        <dbReference type="Pfam" id="PF00005"/>
    </source>
</evidence>
<dbReference type="InterPro" id="IPR027417">
    <property type="entry name" value="P-loop_NTPase"/>
</dbReference>
<dbReference type="KEGG" id="pne:Pnec_0800"/>
<gene>
    <name evidence="2" type="ordered locus">Pnec_0800</name>
</gene>
<reference evidence="2" key="1">
    <citation type="submission" date="2008-03" db="EMBL/GenBank/DDBJ databases">
        <title>Complete sequence of Polynucleobacter necessarius STIR1.</title>
        <authorList>
            <consortium name="US DOE Joint Genome Institute"/>
            <person name="Copeland A."/>
            <person name="Lucas S."/>
            <person name="Lapidus A."/>
            <person name="Barry K."/>
            <person name="Detter J.C."/>
            <person name="Glavina del Rio T."/>
            <person name="Hammon N."/>
            <person name="Israni S."/>
            <person name="Dalin E."/>
            <person name="Tice H."/>
            <person name="Pitluck S."/>
            <person name="Chain P."/>
            <person name="Malfatti S."/>
            <person name="Shin M."/>
            <person name="Vergez L."/>
            <person name="Schmutz J."/>
            <person name="Larimer F."/>
            <person name="Land M."/>
            <person name="Hauser L."/>
            <person name="Kyrpides N."/>
            <person name="Kim E."/>
            <person name="Hahn M."/>
            <person name="Richardson P."/>
        </authorList>
    </citation>
    <scope>NUCLEOTIDE SEQUENCE [LARGE SCALE GENOMIC DNA]</scope>
    <source>
        <strain evidence="2">STIR1</strain>
    </source>
</reference>
<dbReference type="STRING" id="452638.Pnec_0800"/>
<dbReference type="Gene3D" id="3.40.50.300">
    <property type="entry name" value="P-loop containing nucleotide triphosphate hydrolases"/>
    <property type="match status" value="1"/>
</dbReference>
<dbReference type="GO" id="GO:0005524">
    <property type="term" value="F:ATP binding"/>
    <property type="evidence" value="ECO:0007669"/>
    <property type="project" value="InterPro"/>
</dbReference>
<dbReference type="Pfam" id="PF00005">
    <property type="entry name" value="ABC_tran"/>
    <property type="match status" value="1"/>
</dbReference>
<sequence>MDAPMTSTTPPYAIDVQNLTVGYGSKVLMQYLNFTVNNGEIFVILGGFGCGKSSLLKNLFEARAKREGKSYEDVVKLSLAQIPMGRYGNPQEYGDTAHF</sequence>
<dbReference type="HOGENOM" id="CLU_2317794_0_0_4"/>
<accession>B1XUI1</accession>
<dbReference type="SUPFAM" id="SSF52540">
    <property type="entry name" value="P-loop containing nucleoside triphosphate hydrolases"/>
    <property type="match status" value="1"/>
</dbReference>
<dbReference type="AlphaFoldDB" id="B1XUI1"/>
<protein>
    <submittedName>
        <fullName evidence="2">ABC-type cobalamin/Fe3+-siderophores transport systems ATPase component-like protein</fullName>
    </submittedName>
</protein>
<dbReference type="PANTHER" id="PTHR43038">
    <property type="entry name" value="ATP-BINDING CASSETTE, SUB-FAMILY H, MEMBER 1"/>
    <property type="match status" value="1"/>
</dbReference>
<dbReference type="EMBL" id="CP001010">
    <property type="protein sequence ID" value="ACB44008.1"/>
    <property type="molecule type" value="Genomic_DNA"/>
</dbReference>
<dbReference type="eggNOG" id="COG1127">
    <property type="taxonomic scope" value="Bacteria"/>
</dbReference>
<dbReference type="GO" id="GO:0016887">
    <property type="term" value="F:ATP hydrolysis activity"/>
    <property type="evidence" value="ECO:0007669"/>
    <property type="project" value="InterPro"/>
</dbReference>
<name>B1XUI1_POLNS</name>